<feature type="transmembrane region" description="Helical" evidence="1">
    <location>
        <begin position="30"/>
        <end position="49"/>
    </location>
</feature>
<proteinExistence type="predicted"/>
<sequence>MLGVYMKYSSACEKTRAIFSKDVFFSMRELFCFAIASAAMYSFFGYMYLVSLHFFCMPIIILLNGGRLRVLFCSLGFYLIQNWRLQCFRYVSQLLICTTTYHKDLPQQQGLRLSNELGAGNTQAAK</sequence>
<dbReference type="EMBL" id="PKMF04000002">
    <property type="protein sequence ID" value="KAK7861441.1"/>
    <property type="molecule type" value="Genomic_DNA"/>
</dbReference>
<reference evidence="2" key="2">
    <citation type="journal article" date="2018" name="Sci. Data">
        <title>The draft genome sequence of cork oak.</title>
        <authorList>
            <person name="Ramos A.M."/>
            <person name="Usie A."/>
            <person name="Barbosa P."/>
            <person name="Barros P.M."/>
            <person name="Capote T."/>
            <person name="Chaves I."/>
            <person name="Simoes F."/>
            <person name="Abreu I."/>
            <person name="Carrasquinho I."/>
            <person name="Faro C."/>
            <person name="Guimaraes J.B."/>
            <person name="Mendonca D."/>
            <person name="Nobrega F."/>
            <person name="Rodrigues L."/>
            <person name="Saibo N.J.M."/>
            <person name="Varela M.C."/>
            <person name="Egas C."/>
            <person name="Matos J."/>
            <person name="Miguel C.M."/>
            <person name="Oliveira M.M."/>
            <person name="Ricardo C.P."/>
            <person name="Goncalves S."/>
        </authorList>
    </citation>
    <scope>NUCLEOTIDE SEQUENCE [LARGE SCALE GENOMIC DNA]</scope>
    <source>
        <strain evidence="2">HL8</strain>
    </source>
</reference>
<keyword evidence="1" id="KW-0472">Membrane</keyword>
<feature type="transmembrane region" description="Helical" evidence="1">
    <location>
        <begin position="55"/>
        <end position="80"/>
    </location>
</feature>
<organism evidence="2">
    <name type="scientific">Quercus suber</name>
    <name type="common">Cork oak</name>
    <dbReference type="NCBI Taxonomy" id="58331"/>
    <lineage>
        <taxon>Eukaryota</taxon>
        <taxon>Viridiplantae</taxon>
        <taxon>Streptophyta</taxon>
        <taxon>Embryophyta</taxon>
        <taxon>Tracheophyta</taxon>
        <taxon>Spermatophyta</taxon>
        <taxon>Magnoliopsida</taxon>
        <taxon>eudicotyledons</taxon>
        <taxon>Gunneridae</taxon>
        <taxon>Pentapetalae</taxon>
        <taxon>rosids</taxon>
        <taxon>fabids</taxon>
        <taxon>Fagales</taxon>
        <taxon>Fagaceae</taxon>
        <taxon>Quercus</taxon>
    </lineage>
</organism>
<evidence type="ECO:0000256" key="1">
    <source>
        <dbReference type="SAM" id="Phobius"/>
    </source>
</evidence>
<keyword evidence="1" id="KW-0812">Transmembrane</keyword>
<gene>
    <name evidence="2" type="primary">DTX5</name>
    <name evidence="2" type="ORF">CFP56_011289</name>
</gene>
<reference evidence="2" key="3">
    <citation type="submission" date="2023-07" db="EMBL/GenBank/DDBJ databases">
        <title>An improved reference 1 genome and first organelle genomes of Quercus suber.</title>
        <authorList>
            <consortium name="Genosuber Consortium"/>
            <person name="Usie A."/>
            <person name="Serra O."/>
            <person name="Barros P."/>
        </authorList>
    </citation>
    <scope>NUCLEOTIDE SEQUENCE</scope>
    <source>
        <strain evidence="2">HL8</strain>
        <tissue evidence="2">Leaves</tissue>
    </source>
</reference>
<comment type="caution">
    <text evidence="2">The sequence shown here is derived from an EMBL/GenBank/DDBJ whole genome shotgun (WGS) entry which is preliminary data.</text>
</comment>
<dbReference type="AlphaFoldDB" id="A0AAW0MIM2"/>
<keyword evidence="1" id="KW-1133">Transmembrane helix</keyword>
<evidence type="ECO:0000313" key="2">
    <source>
        <dbReference type="EMBL" id="KAK7861441.1"/>
    </source>
</evidence>
<accession>A0AAW0MIM2</accession>
<reference evidence="2" key="1">
    <citation type="submission" date="2017-12" db="EMBL/GenBank/DDBJ databases">
        <authorList>
            <person name="Barbosa P."/>
            <person name="Usie A."/>
            <person name="Ramos A.M."/>
        </authorList>
    </citation>
    <scope>NUCLEOTIDE SEQUENCE</scope>
    <source>
        <strain evidence="2">HL8</strain>
        <tissue evidence="2">Leaves</tissue>
    </source>
</reference>
<name>A0AAW0MIM2_QUESU</name>
<protein>
    <submittedName>
        <fullName evidence="2">Protein detoxification 5</fullName>
    </submittedName>
</protein>